<protein>
    <submittedName>
        <fullName evidence="2">Uncharacterized protein</fullName>
    </submittedName>
</protein>
<keyword evidence="1" id="KW-0812">Transmembrane</keyword>
<dbReference type="Proteomes" id="UP001159405">
    <property type="component" value="Unassembled WGS sequence"/>
</dbReference>
<dbReference type="EMBL" id="CALNXK010000085">
    <property type="protein sequence ID" value="CAH3148898.1"/>
    <property type="molecule type" value="Genomic_DNA"/>
</dbReference>
<feature type="transmembrane region" description="Helical" evidence="1">
    <location>
        <begin position="116"/>
        <end position="137"/>
    </location>
</feature>
<evidence type="ECO:0000313" key="2">
    <source>
        <dbReference type="EMBL" id="CAH3148898.1"/>
    </source>
</evidence>
<sequence length="314" mass="35354">MGYSWSSVCTVLLTLPFAVILLLLSSLLRLYIEFFSTVPQFVFLRSCSQAFLSKLYMSSLFVRLPALKRYVQLIDNFVVSLLASFGGGCILTCASLGILLTLLLAVIMALSFPDESPPFVACFLLFCYYLMSSYSSFSSRYHDISLAIFNCYKKQSHRISHEGLCTNVKTDPSKSKRNVIKIPKELFDMACAELKPIRETLCILILKVAFISSFVFLVFYLIMRLHLGLKPVAKTAVAFFTGLFPKIVTKYLGGERQKRIWALAIEENAPKIVEAYLNRVPRANQGQENSGVDADEVSLLVDEDEEIVEMVNIH</sequence>
<feature type="transmembrane region" description="Helical" evidence="1">
    <location>
        <begin position="77"/>
        <end position="110"/>
    </location>
</feature>
<proteinExistence type="predicted"/>
<evidence type="ECO:0000313" key="3">
    <source>
        <dbReference type="Proteomes" id="UP001159405"/>
    </source>
</evidence>
<accession>A0ABN8PQT4</accession>
<name>A0ABN8PQT4_9CNID</name>
<keyword evidence="3" id="KW-1185">Reference proteome</keyword>
<evidence type="ECO:0000256" key="1">
    <source>
        <dbReference type="SAM" id="Phobius"/>
    </source>
</evidence>
<keyword evidence="1" id="KW-0472">Membrane</keyword>
<feature type="transmembrane region" description="Helical" evidence="1">
    <location>
        <begin position="12"/>
        <end position="32"/>
    </location>
</feature>
<reference evidence="2 3" key="1">
    <citation type="submission" date="2022-05" db="EMBL/GenBank/DDBJ databases">
        <authorList>
            <consortium name="Genoscope - CEA"/>
            <person name="William W."/>
        </authorList>
    </citation>
    <scope>NUCLEOTIDE SEQUENCE [LARGE SCALE GENOMIC DNA]</scope>
</reference>
<organism evidence="2 3">
    <name type="scientific">Porites lobata</name>
    <dbReference type="NCBI Taxonomy" id="104759"/>
    <lineage>
        <taxon>Eukaryota</taxon>
        <taxon>Metazoa</taxon>
        <taxon>Cnidaria</taxon>
        <taxon>Anthozoa</taxon>
        <taxon>Hexacorallia</taxon>
        <taxon>Scleractinia</taxon>
        <taxon>Fungiina</taxon>
        <taxon>Poritidae</taxon>
        <taxon>Porites</taxon>
    </lineage>
</organism>
<feature type="transmembrane region" description="Helical" evidence="1">
    <location>
        <begin position="204"/>
        <end position="223"/>
    </location>
</feature>
<keyword evidence="1" id="KW-1133">Transmembrane helix</keyword>
<comment type="caution">
    <text evidence="2">The sequence shown here is derived from an EMBL/GenBank/DDBJ whole genome shotgun (WGS) entry which is preliminary data.</text>
</comment>
<gene>
    <name evidence="2" type="ORF">PLOB_00046866</name>
</gene>